<comment type="caution">
    <text evidence="2">The sequence shown here is derived from an EMBL/GenBank/DDBJ whole genome shotgun (WGS) entry which is preliminary data.</text>
</comment>
<sequence length="124" mass="13143">MGSVAGLFTEPDSMPGLLTLIFFGFLFAGTAAVLLAPTGTVVRSRGVVVALRLTGDFCAGCSEVELDVMVSRPEGGQFAARQRTLIPDKSLGRFVPGSVVDMYYRHGDESSVAVGVTAHRPPRR</sequence>
<evidence type="ECO:0000313" key="2">
    <source>
        <dbReference type="EMBL" id="MDN4518994.1"/>
    </source>
</evidence>
<dbReference type="RefSeq" id="WP_301161453.1">
    <property type="nucleotide sequence ID" value="NZ_JAUHTC010000049.1"/>
</dbReference>
<dbReference type="EMBL" id="JAUHTC010000049">
    <property type="protein sequence ID" value="MDN4518994.1"/>
    <property type="molecule type" value="Genomic_DNA"/>
</dbReference>
<protein>
    <recommendedName>
        <fullName evidence="4">DUF3592 domain-containing protein</fullName>
    </recommendedName>
</protein>
<accession>A0ABT8HE06</accession>
<evidence type="ECO:0000313" key="3">
    <source>
        <dbReference type="Proteomes" id="UP001172687"/>
    </source>
</evidence>
<gene>
    <name evidence="2" type="ORF">QYF68_14330</name>
</gene>
<evidence type="ECO:0000256" key="1">
    <source>
        <dbReference type="SAM" id="Phobius"/>
    </source>
</evidence>
<keyword evidence="1" id="KW-0472">Membrane</keyword>
<dbReference type="Proteomes" id="UP001172687">
    <property type="component" value="Unassembled WGS sequence"/>
</dbReference>
<evidence type="ECO:0008006" key="4">
    <source>
        <dbReference type="Google" id="ProtNLM"/>
    </source>
</evidence>
<organism evidence="2 3">
    <name type="scientific">Mycolicibacterium austroafricanum</name>
    <name type="common">Mycobacterium austroafricanum</name>
    <dbReference type="NCBI Taxonomy" id="39687"/>
    <lineage>
        <taxon>Bacteria</taxon>
        <taxon>Bacillati</taxon>
        <taxon>Actinomycetota</taxon>
        <taxon>Actinomycetes</taxon>
        <taxon>Mycobacteriales</taxon>
        <taxon>Mycobacteriaceae</taxon>
        <taxon>Mycolicibacterium</taxon>
    </lineage>
</organism>
<proteinExistence type="predicted"/>
<keyword evidence="1" id="KW-0812">Transmembrane</keyword>
<keyword evidence="1" id="KW-1133">Transmembrane helix</keyword>
<reference evidence="2" key="1">
    <citation type="submission" date="2023-07" db="EMBL/GenBank/DDBJ databases">
        <title>Degradation of tert-butanol by M. austroafricanum TBA100.</title>
        <authorList>
            <person name="Helbich S."/>
            <person name="Vainshtein Y."/>
        </authorList>
    </citation>
    <scope>NUCLEOTIDE SEQUENCE</scope>
    <source>
        <strain evidence="2">TBA100</strain>
    </source>
</reference>
<feature type="transmembrane region" description="Helical" evidence="1">
    <location>
        <begin position="16"/>
        <end position="36"/>
    </location>
</feature>
<keyword evidence="3" id="KW-1185">Reference proteome</keyword>
<name>A0ABT8HE06_MYCAO</name>